<evidence type="ECO:0000313" key="1">
    <source>
        <dbReference type="EMBL" id="STX60996.1"/>
    </source>
</evidence>
<name>A0A378JRJ8_9GAMM</name>
<protein>
    <submittedName>
        <fullName evidence="1">Uncharacterized protein</fullName>
    </submittedName>
</protein>
<organism evidence="1 2">
    <name type="scientific">Legionella birminghamensis</name>
    <dbReference type="NCBI Taxonomy" id="28083"/>
    <lineage>
        <taxon>Bacteria</taxon>
        <taxon>Pseudomonadati</taxon>
        <taxon>Pseudomonadota</taxon>
        <taxon>Gammaproteobacteria</taxon>
        <taxon>Legionellales</taxon>
        <taxon>Legionellaceae</taxon>
        <taxon>Legionella</taxon>
    </lineage>
</organism>
<dbReference type="Proteomes" id="UP000255066">
    <property type="component" value="Unassembled WGS sequence"/>
</dbReference>
<accession>A0A378JRJ8</accession>
<proteinExistence type="predicted"/>
<dbReference type="AlphaFoldDB" id="A0A378JRJ8"/>
<reference evidence="1 2" key="1">
    <citation type="submission" date="2018-06" db="EMBL/GenBank/DDBJ databases">
        <authorList>
            <consortium name="Pathogen Informatics"/>
            <person name="Doyle S."/>
        </authorList>
    </citation>
    <scope>NUCLEOTIDE SEQUENCE [LARGE SCALE GENOMIC DNA]</scope>
    <source>
        <strain evidence="1 2">NCTC12437</strain>
    </source>
</reference>
<gene>
    <name evidence="1" type="ORF">NCTC12437_03292</name>
</gene>
<evidence type="ECO:0000313" key="2">
    <source>
        <dbReference type="Proteomes" id="UP000255066"/>
    </source>
</evidence>
<dbReference type="EMBL" id="UGNW01000002">
    <property type="protein sequence ID" value="STX60996.1"/>
    <property type="molecule type" value="Genomic_DNA"/>
</dbReference>
<sequence>MKNYLLYAVEGELSINKAPYALSSTKAIKPF</sequence>